<dbReference type="SUPFAM" id="SSF50985">
    <property type="entry name" value="RCC1/BLIP-II"/>
    <property type="match status" value="1"/>
</dbReference>
<evidence type="ECO:0000256" key="2">
    <source>
        <dbReference type="PROSITE-ProRule" id="PRU00235"/>
    </source>
</evidence>
<reference evidence="6" key="2">
    <citation type="journal article" date="2022" name="Science">
        <title>Structures of &lt;i&gt;Tetrahymena&lt;/i&gt;'s respiratory chain reveal the diversity of eukaryotic core metabolism.</title>
        <authorList>
            <person name="Zhou L."/>
            <person name="Maldonado M."/>
            <person name="Padavannil A."/>
            <person name="Guo F."/>
            <person name="Letts J.A."/>
        </authorList>
    </citation>
    <scope>STRUCTURE BY ELECTRON MICROSCOPY (3.02 ANGSTROMS) OF 83-412</scope>
</reference>
<dbReference type="GeneID" id="7826864"/>
<dbReference type="PDB" id="8BQS">
    <property type="method" value="EM"/>
    <property type="resolution" value="2.90 A"/>
    <property type="chains" value="DL/Dl=1-412"/>
</dbReference>
<dbReference type="RefSeq" id="XP_001008415.3">
    <property type="nucleotide sequence ID" value="XM_001008415.3"/>
</dbReference>
<keyword evidence="3" id="KW-0732">Signal</keyword>
<dbReference type="InterPro" id="IPR009091">
    <property type="entry name" value="RCC1/BLIP-II"/>
</dbReference>
<reference evidence="5" key="1">
    <citation type="journal article" date="2006" name="PLoS Biol.">
        <title>Macronuclear genome sequence of the ciliate Tetrahymena thermophila, a model eukaryote.</title>
        <authorList>
            <person name="Eisen J.A."/>
            <person name="Coyne R.S."/>
            <person name="Wu M."/>
            <person name="Wu D."/>
            <person name="Thiagarajan M."/>
            <person name="Wortman J.R."/>
            <person name="Badger J.H."/>
            <person name="Ren Q."/>
            <person name="Amedeo P."/>
            <person name="Jones K.M."/>
            <person name="Tallon L.J."/>
            <person name="Delcher A.L."/>
            <person name="Salzberg S.L."/>
            <person name="Silva J.C."/>
            <person name="Haas B.J."/>
            <person name="Majoros W.H."/>
            <person name="Farzad M."/>
            <person name="Carlton J.M."/>
            <person name="Smith R.K. Jr."/>
            <person name="Garg J."/>
            <person name="Pearlman R.E."/>
            <person name="Karrer K.M."/>
            <person name="Sun L."/>
            <person name="Manning G."/>
            <person name="Elde N.C."/>
            <person name="Turkewitz A.P."/>
            <person name="Asai D.J."/>
            <person name="Wilkes D.E."/>
            <person name="Wang Y."/>
            <person name="Cai H."/>
            <person name="Collins K."/>
            <person name="Stewart B.A."/>
            <person name="Lee S.R."/>
            <person name="Wilamowska K."/>
            <person name="Weinberg Z."/>
            <person name="Ruzzo W.L."/>
            <person name="Wloga D."/>
            <person name="Gaertig J."/>
            <person name="Frankel J."/>
            <person name="Tsao C.-C."/>
            <person name="Gorovsky M.A."/>
            <person name="Keeling P.J."/>
            <person name="Waller R.F."/>
            <person name="Patron N.J."/>
            <person name="Cherry J.M."/>
            <person name="Stover N.A."/>
            <person name="Krieger C.J."/>
            <person name="del Toro C."/>
            <person name="Ryder H.F."/>
            <person name="Williamson S.C."/>
            <person name="Barbeau R.A."/>
            <person name="Hamilton E.P."/>
            <person name="Orias E."/>
        </authorList>
    </citation>
    <scope>NUCLEOTIDE SEQUENCE [LARGE SCALE GENOMIC DNA]</scope>
    <source>
        <strain evidence="5">SB210</strain>
    </source>
</reference>
<dbReference type="PROSITE" id="PS50012">
    <property type="entry name" value="RCC1_3"/>
    <property type="match status" value="4"/>
</dbReference>
<dbReference type="InParanoid" id="Q22RF2"/>
<reference evidence="7 8" key="3">
    <citation type="journal article" date="2023" name="Nature">
        <title>Structural basis of mitochondrial membrane bending by the I-II-III&lt;sub&gt;2&lt;/sub&gt;-IV&lt;sub&gt;2&lt;/sub&gt; supercomplex.</title>
        <authorList>
            <person name="Muhleip A."/>
            <person name="Flygaard R.K."/>
            <person name="Baradaran R."/>
            <person name="Haapanen O."/>
            <person name="Gruhl T."/>
            <person name="Tobiasson V."/>
            <person name="Marechal A."/>
            <person name="Sharma V."/>
            <person name="Amunts A."/>
        </authorList>
    </citation>
    <scope>STRUCTURE BY ELECTRON MICROSCOPY (2.60 ANGSTROMS) OF 1-412</scope>
</reference>
<evidence type="ECO:0007829" key="8">
    <source>
        <dbReference type="PDB" id="8BQS"/>
    </source>
</evidence>
<evidence type="ECO:0000313" key="4">
    <source>
        <dbReference type="EMBL" id="EAR88170.3"/>
    </source>
</evidence>
<dbReference type="PANTHER" id="PTHR22870:SF408">
    <property type="entry name" value="OS09G0560450 PROTEIN"/>
    <property type="match status" value="1"/>
</dbReference>
<dbReference type="EMDB" id="EMD-15867"/>
<feature type="chain" id="PRO_5004200987" evidence="3">
    <location>
        <begin position="20"/>
        <end position="685"/>
    </location>
</feature>
<evidence type="ECO:0000313" key="5">
    <source>
        <dbReference type="Proteomes" id="UP000009168"/>
    </source>
</evidence>
<dbReference type="KEGG" id="tet:TTHERM_00016360"/>
<dbReference type="OrthoDB" id="312373at2759"/>
<accession>Q22RF2</accession>
<feature type="signal peptide" evidence="3">
    <location>
        <begin position="1"/>
        <end position="19"/>
    </location>
</feature>
<keyword evidence="5" id="KW-1185">Reference proteome</keyword>
<dbReference type="PANTHER" id="PTHR22870">
    <property type="entry name" value="REGULATOR OF CHROMOSOME CONDENSATION"/>
    <property type="match status" value="1"/>
</dbReference>
<evidence type="ECO:0007829" key="6">
    <source>
        <dbReference type="PDB" id="7W5Z"/>
    </source>
</evidence>
<name>Q22RF2_TETTS</name>
<proteinExistence type="evidence at protein level"/>
<dbReference type="Gene3D" id="2.130.10.30">
    <property type="entry name" value="Regulator of chromosome condensation 1/beta-lactamase-inhibitor protein II"/>
    <property type="match status" value="2"/>
</dbReference>
<dbReference type="AlphaFoldDB" id="Q22RF2"/>
<feature type="repeat" description="RCC1" evidence="2">
    <location>
        <begin position="256"/>
        <end position="313"/>
    </location>
</feature>
<dbReference type="PDB" id="8B6H">
    <property type="method" value="EM"/>
    <property type="resolution" value="2.60 A"/>
    <property type="chains" value="DL/Dl=1-412"/>
</dbReference>
<dbReference type="InterPro" id="IPR000408">
    <property type="entry name" value="Reg_chr_condens"/>
</dbReference>
<evidence type="ECO:0007829" key="7">
    <source>
        <dbReference type="PDB" id="8B6H"/>
    </source>
</evidence>
<feature type="repeat" description="RCC1" evidence="2">
    <location>
        <begin position="131"/>
        <end position="184"/>
    </location>
</feature>
<dbReference type="EMBL" id="GG662845">
    <property type="protein sequence ID" value="EAR88170.3"/>
    <property type="molecule type" value="Genomic_DNA"/>
</dbReference>
<dbReference type="Pfam" id="PF00415">
    <property type="entry name" value="RCC1"/>
    <property type="match status" value="2"/>
</dbReference>
<dbReference type="InterPro" id="IPR051210">
    <property type="entry name" value="Ub_ligase/GEF_domain"/>
</dbReference>
<dbReference type="EMDB" id="EMD-16184"/>
<evidence type="ECO:0000256" key="1">
    <source>
        <dbReference type="ARBA" id="ARBA00022737"/>
    </source>
</evidence>
<evidence type="ECO:0000256" key="3">
    <source>
        <dbReference type="SAM" id="SignalP"/>
    </source>
</evidence>
<dbReference type="Proteomes" id="UP000009168">
    <property type="component" value="Unassembled WGS sequence"/>
</dbReference>
<feature type="repeat" description="RCC1" evidence="2">
    <location>
        <begin position="314"/>
        <end position="373"/>
    </location>
</feature>
<dbReference type="eggNOG" id="KOG1426">
    <property type="taxonomic scope" value="Eukaryota"/>
</dbReference>
<feature type="repeat" description="RCC1" evidence="2">
    <location>
        <begin position="83"/>
        <end position="130"/>
    </location>
</feature>
<keyword evidence="1" id="KW-0677">Repeat</keyword>
<dbReference type="STRING" id="312017.Q22RF2"/>
<keyword evidence="6 7" id="KW-0002">3D-structure</keyword>
<organism evidence="4 5">
    <name type="scientific">Tetrahymena thermophila (strain SB210)</name>
    <dbReference type="NCBI Taxonomy" id="312017"/>
    <lineage>
        <taxon>Eukaryota</taxon>
        <taxon>Sar</taxon>
        <taxon>Alveolata</taxon>
        <taxon>Ciliophora</taxon>
        <taxon>Intramacronucleata</taxon>
        <taxon>Oligohymenophorea</taxon>
        <taxon>Hymenostomatida</taxon>
        <taxon>Tetrahymenina</taxon>
        <taxon>Tetrahymenidae</taxon>
        <taxon>Tetrahymena</taxon>
    </lineage>
</organism>
<dbReference type="EMDB" id="EMD-32325"/>
<dbReference type="PDB" id="7W5Z">
    <property type="method" value="EM"/>
    <property type="resolution" value="3.02 A"/>
    <property type="chains" value="BP/bp=83-412"/>
</dbReference>
<dbReference type="HOGENOM" id="CLU_592513_0_0_1"/>
<gene>
    <name evidence="4" type="ORF">TTHERM_00016360</name>
</gene>
<protein>
    <submittedName>
        <fullName evidence="4">Chromosome condensation regulator RCC1 repeat protein</fullName>
    </submittedName>
</protein>
<sequence length="685" mass="78011">MYLFMHLCMCFCMISSSQKKEKLNKGKNKQIKLNKKKEKQNKKIEIIKKEKERRSNPQMISKTQAFARLFQLSSKSFSTVKGGNLYTWGQYASGTGFETASAVPRKVDYFSGNVSKVAMGPYHTAVITNDGSLYTFGWGQNGALGNGAKEFQLSPSPVSFFNDKKLKVKDVVVGESYTIAVTENGEVYSWGYGGEPSSKINLDFFRNAILPQRCGALGSGDNKNRLTPQQIANLKADGYKNISGGDNFATLVNQSGEVINWGTGLFGSLGNGSDYPLFTPEVNAYFKHLKEHEGLTVQSIKSAGHFSAALLSNGKLYTFGVNTQGQLGIRENLGHNTDQNARLPTPVVDRHFVGQKVVDFEVGENTLVFLTDKNEVFFSGLELAYQPIRWEIPTDKKIVKLAASKDTFAAVTGNQLINFLFKLKFYLKKQKLVKFINSTNSLVSPLMKLVTITMLLIARLSKARLLILVVLMVLDLLLSTEKPNEEFDYFTNSNQLILKLVSKKQQTNKFHQNINYQIAISNIFSHFNLCLLRKNDQLNYSKQHFHICFCIFITNLKGNLIKTLSLLYYLLNILFIENQFETNKIYQIANIQQTKKCIHKIIQFQSKQLKKTQKIIKQNLFYKDKKLVCLIFQTHLQLFCFFQIKSILQICFNTNQLIQTYILQNKKYLIIICYTFISQKYNQIF</sequence>